<feature type="domain" description="Globin" evidence="17">
    <location>
        <begin position="3"/>
        <end position="140"/>
    </location>
</feature>
<dbReference type="PROSITE" id="PS01033">
    <property type="entry name" value="GLOBIN"/>
    <property type="match status" value="1"/>
</dbReference>
<evidence type="ECO:0000256" key="14">
    <source>
        <dbReference type="ARBA" id="ARBA00048649"/>
    </source>
</evidence>
<keyword evidence="6" id="KW-0349">Heme</keyword>
<comment type="similarity">
    <text evidence="3">In the C-terminal section; belongs to the flavoprotein pyridine nucleotide cytochrome reductase family.</text>
</comment>
<dbReference type="CDD" id="cd06184">
    <property type="entry name" value="flavohem_like_fad_nad_binding"/>
    <property type="match status" value="1"/>
</dbReference>
<evidence type="ECO:0000256" key="9">
    <source>
        <dbReference type="ARBA" id="ARBA00022827"/>
    </source>
</evidence>
<dbReference type="Gene3D" id="2.40.30.10">
    <property type="entry name" value="Translation factors"/>
    <property type="match status" value="1"/>
</dbReference>
<evidence type="ECO:0000313" key="20">
    <source>
        <dbReference type="Proteomes" id="UP000054337"/>
    </source>
</evidence>
<protein>
    <recommendedName>
        <fullName evidence="4">nitric oxide dioxygenase</fullName>
        <ecNumber evidence="4">1.14.12.17</ecNumber>
    </recommendedName>
</protein>
<dbReference type="EMBL" id="KI968724">
    <property type="protein sequence ID" value="EUN28015.1"/>
    <property type="molecule type" value="Genomic_DNA"/>
</dbReference>
<dbReference type="InterPro" id="IPR017927">
    <property type="entry name" value="FAD-bd_FR_type"/>
</dbReference>
<gene>
    <name evidence="19" type="ORF">COCVIDRAFT_36895</name>
</gene>
<feature type="domain" description="FAD-binding FR-type" evidence="18">
    <location>
        <begin position="150"/>
        <end position="271"/>
    </location>
</feature>
<evidence type="ECO:0000256" key="2">
    <source>
        <dbReference type="ARBA" id="ARBA00001974"/>
    </source>
</evidence>
<dbReference type="EC" id="1.14.12.17" evidence="4"/>
<dbReference type="GO" id="GO:0071500">
    <property type="term" value="P:cellular response to nitrosative stress"/>
    <property type="evidence" value="ECO:0007669"/>
    <property type="project" value="TreeGrafter"/>
</dbReference>
<keyword evidence="7" id="KW-0285">Flavoprotein</keyword>
<dbReference type="PROSITE" id="PS51384">
    <property type="entry name" value="FAD_FR"/>
    <property type="match status" value="1"/>
</dbReference>
<dbReference type="Proteomes" id="UP000054337">
    <property type="component" value="Unassembled WGS sequence"/>
</dbReference>
<keyword evidence="13" id="KW-0520">NAD</keyword>
<comment type="cofactor">
    <cofactor evidence="2">
        <name>FAD</name>
        <dbReference type="ChEBI" id="CHEBI:57692"/>
    </cofactor>
</comment>
<keyword evidence="8" id="KW-0479">Metal-binding</keyword>
<evidence type="ECO:0000259" key="18">
    <source>
        <dbReference type="PROSITE" id="PS51384"/>
    </source>
</evidence>
<evidence type="ECO:0000256" key="10">
    <source>
        <dbReference type="ARBA" id="ARBA00022857"/>
    </source>
</evidence>
<dbReference type="HOGENOM" id="CLU_003827_12_0_1"/>
<evidence type="ECO:0000256" key="15">
    <source>
        <dbReference type="ARBA" id="ARBA00049433"/>
    </source>
</evidence>
<dbReference type="GO" id="GO:0071949">
    <property type="term" value="F:FAD binding"/>
    <property type="evidence" value="ECO:0007669"/>
    <property type="project" value="TreeGrafter"/>
</dbReference>
<evidence type="ECO:0000256" key="5">
    <source>
        <dbReference type="ARBA" id="ARBA00022575"/>
    </source>
</evidence>
<dbReference type="RefSeq" id="XP_014557616.1">
    <property type="nucleotide sequence ID" value="XM_014702130.1"/>
</dbReference>
<comment type="catalytic activity">
    <reaction evidence="14">
        <text>2 nitric oxide + NADH + 2 O2 = 2 nitrate + NAD(+) + H(+)</text>
        <dbReference type="Rhea" id="RHEA:19469"/>
        <dbReference type="ChEBI" id="CHEBI:15378"/>
        <dbReference type="ChEBI" id="CHEBI:15379"/>
        <dbReference type="ChEBI" id="CHEBI:16480"/>
        <dbReference type="ChEBI" id="CHEBI:17632"/>
        <dbReference type="ChEBI" id="CHEBI:57540"/>
        <dbReference type="ChEBI" id="CHEBI:57945"/>
        <dbReference type="EC" id="1.14.12.17"/>
    </reaction>
</comment>
<keyword evidence="20" id="KW-1185">Reference proteome</keyword>
<dbReference type="GO" id="GO:0019825">
    <property type="term" value="F:oxygen binding"/>
    <property type="evidence" value="ECO:0007669"/>
    <property type="project" value="InterPro"/>
</dbReference>
<comment type="function">
    <text evidence="16">In the presence of oxygen and NADH, it has NADH oxidase activity, which leads to the generation of superoxide and H(2)O(2). Under anaerobic conditions, it also exhibits nitric oxide reductase and FAD reductase activities. However, all these reactions are much lower than NOD activity.</text>
</comment>
<dbReference type="FunFam" id="2.40.30.10:FF:000034">
    <property type="entry name" value="Flavohemoprotein"/>
    <property type="match status" value="1"/>
</dbReference>
<dbReference type="InterPro" id="IPR001433">
    <property type="entry name" value="OxRdtase_FAD/NAD-bd"/>
</dbReference>
<dbReference type="SUPFAM" id="SSF46458">
    <property type="entry name" value="Globin-like"/>
    <property type="match status" value="1"/>
</dbReference>
<comment type="catalytic activity">
    <reaction evidence="15">
        <text>2 nitric oxide + NADPH + 2 O2 = 2 nitrate + NADP(+) + H(+)</text>
        <dbReference type="Rhea" id="RHEA:19465"/>
        <dbReference type="ChEBI" id="CHEBI:15378"/>
        <dbReference type="ChEBI" id="CHEBI:15379"/>
        <dbReference type="ChEBI" id="CHEBI:16480"/>
        <dbReference type="ChEBI" id="CHEBI:17632"/>
        <dbReference type="ChEBI" id="CHEBI:57783"/>
        <dbReference type="ChEBI" id="CHEBI:58349"/>
        <dbReference type="EC" id="1.14.12.17"/>
    </reaction>
</comment>
<keyword evidence="9" id="KW-0274">FAD</keyword>
<keyword evidence="5" id="KW-0216">Detoxification</keyword>
<dbReference type="Pfam" id="PF00175">
    <property type="entry name" value="NAD_binding_1"/>
    <property type="match status" value="1"/>
</dbReference>
<proteinExistence type="inferred from homology"/>
<dbReference type="GO" id="GO:0046872">
    <property type="term" value="F:metal ion binding"/>
    <property type="evidence" value="ECO:0007669"/>
    <property type="project" value="UniProtKB-KW"/>
</dbReference>
<evidence type="ECO:0000256" key="16">
    <source>
        <dbReference type="ARBA" id="ARBA00056398"/>
    </source>
</evidence>
<keyword evidence="11" id="KW-0560">Oxidoreductase</keyword>
<dbReference type="InterPro" id="IPR039261">
    <property type="entry name" value="FNR_nucleotide-bd"/>
</dbReference>
<dbReference type="InterPro" id="IPR009050">
    <property type="entry name" value="Globin-like_sf"/>
</dbReference>
<dbReference type="PANTHER" id="PTHR43396:SF3">
    <property type="entry name" value="FLAVOHEMOPROTEIN"/>
    <property type="match status" value="1"/>
</dbReference>
<dbReference type="InterPro" id="IPR012292">
    <property type="entry name" value="Globin/Proto"/>
</dbReference>
<dbReference type="GeneID" id="26256050"/>
<evidence type="ECO:0000256" key="4">
    <source>
        <dbReference type="ARBA" id="ARBA00012229"/>
    </source>
</evidence>
<evidence type="ECO:0000256" key="3">
    <source>
        <dbReference type="ARBA" id="ARBA00006401"/>
    </source>
</evidence>
<accession>W7EPN4</accession>
<dbReference type="GO" id="GO:0009636">
    <property type="term" value="P:response to toxic substance"/>
    <property type="evidence" value="ECO:0007669"/>
    <property type="project" value="UniProtKB-KW"/>
</dbReference>
<dbReference type="OrthoDB" id="436496at2759"/>
<dbReference type="FunFam" id="3.40.50.80:FF:000010">
    <property type="entry name" value="Flavohemoprotein"/>
    <property type="match status" value="1"/>
</dbReference>
<dbReference type="PANTHER" id="PTHR43396">
    <property type="entry name" value="FLAVOHEMOPROTEIN"/>
    <property type="match status" value="1"/>
</dbReference>
<evidence type="ECO:0000256" key="1">
    <source>
        <dbReference type="ARBA" id="ARBA00001970"/>
    </source>
</evidence>
<keyword evidence="10" id="KW-0521">NADP</keyword>
<dbReference type="GO" id="GO:0046210">
    <property type="term" value="P:nitric oxide catabolic process"/>
    <property type="evidence" value="ECO:0007669"/>
    <property type="project" value="TreeGrafter"/>
</dbReference>
<dbReference type="Gene3D" id="3.40.50.80">
    <property type="entry name" value="Nucleotide-binding domain of ferredoxin-NADP reductase (FNR) module"/>
    <property type="match status" value="1"/>
</dbReference>
<dbReference type="Gene3D" id="1.10.490.10">
    <property type="entry name" value="Globins"/>
    <property type="match status" value="1"/>
</dbReference>
<evidence type="ECO:0000256" key="12">
    <source>
        <dbReference type="ARBA" id="ARBA00023004"/>
    </source>
</evidence>
<evidence type="ECO:0000313" key="19">
    <source>
        <dbReference type="EMBL" id="EUN28015.1"/>
    </source>
</evidence>
<dbReference type="Pfam" id="PF00042">
    <property type="entry name" value="Globin"/>
    <property type="match status" value="1"/>
</dbReference>
<name>W7EPN4_BIPV3</name>
<dbReference type="CDD" id="cd08922">
    <property type="entry name" value="FHb-globin"/>
    <property type="match status" value="1"/>
</dbReference>
<dbReference type="GO" id="GO:0008941">
    <property type="term" value="F:nitric oxide dioxygenase NAD(P)H activity"/>
    <property type="evidence" value="ECO:0007669"/>
    <property type="project" value="UniProtKB-EC"/>
</dbReference>
<keyword evidence="12" id="KW-0408">Iron</keyword>
<dbReference type="InterPro" id="IPR000971">
    <property type="entry name" value="Globin"/>
</dbReference>
<evidence type="ECO:0000256" key="13">
    <source>
        <dbReference type="ARBA" id="ARBA00023027"/>
    </source>
</evidence>
<organism evidence="19 20">
    <name type="scientific">Bipolaris victoriae (strain FI3)</name>
    <name type="common">Victoria blight of oats agent</name>
    <name type="synonym">Cochliobolus victoriae</name>
    <dbReference type="NCBI Taxonomy" id="930091"/>
    <lineage>
        <taxon>Eukaryota</taxon>
        <taxon>Fungi</taxon>
        <taxon>Dikarya</taxon>
        <taxon>Ascomycota</taxon>
        <taxon>Pezizomycotina</taxon>
        <taxon>Dothideomycetes</taxon>
        <taxon>Pleosporomycetidae</taxon>
        <taxon>Pleosporales</taxon>
        <taxon>Pleosporineae</taxon>
        <taxon>Pleosporaceae</taxon>
        <taxon>Bipolaris</taxon>
    </lineage>
</organism>
<dbReference type="FunFam" id="1.10.490.10:FF:000003">
    <property type="entry name" value="Flavohemoprotein"/>
    <property type="match status" value="1"/>
</dbReference>
<comment type="cofactor">
    <cofactor evidence="1">
        <name>heme b</name>
        <dbReference type="ChEBI" id="CHEBI:60344"/>
    </cofactor>
</comment>
<evidence type="ECO:0000259" key="17">
    <source>
        <dbReference type="PROSITE" id="PS01033"/>
    </source>
</evidence>
<dbReference type="GO" id="GO:0020037">
    <property type="term" value="F:heme binding"/>
    <property type="evidence" value="ECO:0007669"/>
    <property type="project" value="InterPro"/>
</dbReference>
<dbReference type="SUPFAM" id="SSF63380">
    <property type="entry name" value="Riboflavin synthase domain-like"/>
    <property type="match status" value="1"/>
</dbReference>
<evidence type="ECO:0000256" key="7">
    <source>
        <dbReference type="ARBA" id="ARBA00022630"/>
    </source>
</evidence>
<evidence type="ECO:0000256" key="11">
    <source>
        <dbReference type="ARBA" id="ARBA00023002"/>
    </source>
</evidence>
<dbReference type="SUPFAM" id="SSF52343">
    <property type="entry name" value="Ferredoxin reductase-like, C-terminal NADP-linked domain"/>
    <property type="match status" value="1"/>
</dbReference>
<reference evidence="19 20" key="1">
    <citation type="journal article" date="2013" name="PLoS Genet.">
        <title>Comparative genome structure, secondary metabolite, and effector coding capacity across Cochliobolus pathogens.</title>
        <authorList>
            <person name="Condon B.J."/>
            <person name="Leng Y."/>
            <person name="Wu D."/>
            <person name="Bushley K.E."/>
            <person name="Ohm R.A."/>
            <person name="Otillar R."/>
            <person name="Martin J."/>
            <person name="Schackwitz W."/>
            <person name="Grimwood J."/>
            <person name="MohdZainudin N."/>
            <person name="Xue C."/>
            <person name="Wang R."/>
            <person name="Manning V.A."/>
            <person name="Dhillon B."/>
            <person name="Tu Z.J."/>
            <person name="Steffenson B.J."/>
            <person name="Salamov A."/>
            <person name="Sun H."/>
            <person name="Lowry S."/>
            <person name="LaButti K."/>
            <person name="Han J."/>
            <person name="Copeland A."/>
            <person name="Lindquist E."/>
            <person name="Barry K."/>
            <person name="Schmutz J."/>
            <person name="Baker S.E."/>
            <person name="Ciuffetti L.M."/>
            <person name="Grigoriev I.V."/>
            <person name="Zhong S."/>
            <person name="Turgeon B.G."/>
        </authorList>
    </citation>
    <scope>NUCLEOTIDE SEQUENCE [LARGE SCALE GENOMIC DNA]</scope>
    <source>
        <strain evidence="19 20">FI3</strain>
    </source>
</reference>
<evidence type="ECO:0000256" key="6">
    <source>
        <dbReference type="ARBA" id="ARBA00022617"/>
    </source>
</evidence>
<evidence type="ECO:0000256" key="8">
    <source>
        <dbReference type="ARBA" id="ARBA00022723"/>
    </source>
</evidence>
<sequence length="444" mass="48620">MATLTPAQVQIIKSTVPVLAEHGTAITTRFYHDMLQANPELKNIFNNTHQATGHQAQALAGSLYAYAANIDNLGKLSPAVELICHKHASLFIRADQYDIVGKHLLSTMASVLGAAATPEILDAWGAAYWQLANIMISKESQLYRSTAYWPSWQDLRIAKKVKESEEITSFYLEPVDAGQLKLPRFKPGQYVSVRVFVEELDGGVWQARQYSLSDAPGKSYLRISVKREAGVVLGETKDMTHVGYISNLLHDAKHEGDVVQVSHPFGDFHLVDSGEAGHHDDDNTAVSAATATATATAAAGGPVVLISAGVGVTALMSMLNFLIDEADSARPITWIQGARNSQTRAFKKHMDQCVVANHGNVHAVYYLSRPSQEDMQGHDYDIKGRVDLDRVDRTILHTDNSSTMYYCCGPTSFMLDVEAQLKSYGVPSERVKMELFGTGGVPRI</sequence>
<dbReference type="AlphaFoldDB" id="W7EPN4"/>
<dbReference type="InterPro" id="IPR017938">
    <property type="entry name" value="Riboflavin_synthase-like_b-brl"/>
</dbReference>